<reference evidence="18" key="2">
    <citation type="submission" date="2025-08" db="UniProtKB">
        <authorList>
            <consortium name="Ensembl"/>
        </authorList>
    </citation>
    <scope>IDENTIFICATION</scope>
</reference>
<evidence type="ECO:0000256" key="11">
    <source>
        <dbReference type="ARBA" id="ARBA00040582"/>
    </source>
</evidence>
<organism evidence="18 19">
    <name type="scientific">Echeneis naucrates</name>
    <name type="common">Live sharksucker</name>
    <dbReference type="NCBI Taxonomy" id="173247"/>
    <lineage>
        <taxon>Eukaryota</taxon>
        <taxon>Metazoa</taxon>
        <taxon>Chordata</taxon>
        <taxon>Craniata</taxon>
        <taxon>Vertebrata</taxon>
        <taxon>Euteleostomi</taxon>
        <taxon>Actinopterygii</taxon>
        <taxon>Neopterygii</taxon>
        <taxon>Teleostei</taxon>
        <taxon>Neoteleostei</taxon>
        <taxon>Acanthomorphata</taxon>
        <taxon>Carangaria</taxon>
        <taxon>Carangiformes</taxon>
        <taxon>Echeneidae</taxon>
        <taxon>Echeneis</taxon>
    </lineage>
</organism>
<feature type="chain" id="PRO_5025466530" description="Transcription factor A, mitochondrial" evidence="16">
    <location>
        <begin position="20"/>
        <end position="279"/>
    </location>
</feature>
<evidence type="ECO:0000256" key="9">
    <source>
        <dbReference type="ARBA" id="ARBA00023163"/>
    </source>
</evidence>
<dbReference type="CDD" id="cd21987">
    <property type="entry name" value="HMG-box_TFAM_rpt2"/>
    <property type="match status" value="1"/>
</dbReference>
<reference evidence="18" key="1">
    <citation type="submission" date="2021-04" db="EMBL/GenBank/DDBJ databases">
        <authorList>
            <consortium name="Wellcome Sanger Institute Data Sharing"/>
        </authorList>
    </citation>
    <scope>NUCLEOTIDE SEQUENCE [LARGE SCALE GENOMIC DNA]</scope>
</reference>
<sequence>MAPFSVLTASISLVAKSFGVFSCTNTLARCTSVLPAACITPVKRLTSQFSGPPKRPLNGYMRYVMEQKPIIVRQNPEFKSVDIIRKIAQQWRSLSPQQKQPFKEASQQAMEQFKVDRQRYEAQLTPAQVQQQALVKRQRIAKRTAISKKRELTSLGKPKRPRTPFNIYMSEHFEEAKGATTQAKMMSLLEDWKNLFSHQKQTYTQLAEDDKVRYKNEIKSWEDYMAEIGRDDLIRDRTRSAQKKLAAQKAKEKKGKARQGKTKESKKTTGKTTKETFVK</sequence>
<dbReference type="CDD" id="cd00084">
    <property type="entry name" value="HMG-box_SF"/>
    <property type="match status" value="1"/>
</dbReference>
<keyword evidence="2" id="KW-0597">Phosphoprotein</keyword>
<keyword evidence="9" id="KW-0804">Transcription</keyword>
<keyword evidence="4" id="KW-0809">Transit peptide</keyword>
<dbReference type="Pfam" id="PF00505">
    <property type="entry name" value="HMG_box"/>
    <property type="match status" value="2"/>
</dbReference>
<dbReference type="SUPFAM" id="SSF47095">
    <property type="entry name" value="HMG-box"/>
    <property type="match status" value="2"/>
</dbReference>
<dbReference type="Ensembl" id="ENSENLT00000053849.1">
    <property type="protein sequence ID" value="ENSENLP00000052581.1"/>
    <property type="gene ID" value="ENSENLG00000021984.1"/>
</dbReference>
<accession>A0A665X9P5</accession>
<comment type="subcellular location">
    <subcellularLocation>
        <location evidence="1">Mitochondrion matrix</location>
        <location evidence="1">Mitochondrion nucleoid</location>
    </subcellularLocation>
</comment>
<evidence type="ECO:0000256" key="10">
    <source>
        <dbReference type="ARBA" id="ARBA00023271"/>
    </source>
</evidence>
<feature type="signal peptide" evidence="16">
    <location>
        <begin position="1"/>
        <end position="19"/>
    </location>
</feature>
<feature type="compositionally biased region" description="Basic and acidic residues" evidence="15">
    <location>
        <begin position="261"/>
        <end position="279"/>
    </location>
</feature>
<keyword evidence="19" id="KW-1185">Reference proteome</keyword>
<feature type="region of interest" description="Disordered" evidence="15">
    <location>
        <begin position="239"/>
        <end position="279"/>
    </location>
</feature>
<dbReference type="FunFam" id="1.10.30.10:FF:000043">
    <property type="entry name" value="Transcription factor A, mitochondrial"/>
    <property type="match status" value="1"/>
</dbReference>
<protein>
    <recommendedName>
        <fullName evidence="11">Transcription factor A, mitochondrial</fullName>
    </recommendedName>
</protein>
<evidence type="ECO:0000259" key="17">
    <source>
        <dbReference type="PROSITE" id="PS50118"/>
    </source>
</evidence>
<keyword evidence="10" id="KW-1135">Mitochondrion nucleoid</keyword>
<keyword evidence="16" id="KW-0732">Signal</keyword>
<dbReference type="GO" id="GO:0042645">
    <property type="term" value="C:mitochondrial nucleoid"/>
    <property type="evidence" value="ECO:0007669"/>
    <property type="project" value="UniProtKB-SubCell"/>
</dbReference>
<feature type="domain" description="HMG box" evidence="17">
    <location>
        <begin position="158"/>
        <end position="222"/>
    </location>
</feature>
<dbReference type="Proteomes" id="UP000472264">
    <property type="component" value="Chromosome 19"/>
</dbReference>
<keyword evidence="14" id="KW-0539">Nucleus</keyword>
<feature type="compositionally biased region" description="Basic residues" evidence="15">
    <location>
        <begin position="251"/>
        <end position="260"/>
    </location>
</feature>
<evidence type="ECO:0000313" key="19">
    <source>
        <dbReference type="Proteomes" id="UP000472264"/>
    </source>
</evidence>
<evidence type="ECO:0000256" key="12">
    <source>
        <dbReference type="ARBA" id="ARBA00045216"/>
    </source>
</evidence>
<reference evidence="18" key="3">
    <citation type="submission" date="2025-09" db="UniProtKB">
        <authorList>
            <consortium name="Ensembl"/>
        </authorList>
    </citation>
    <scope>IDENTIFICATION</scope>
</reference>
<dbReference type="PANTHER" id="PTHR48112:SF36">
    <property type="entry name" value="TRANSCRIPTION FACTOR A, MITOCHONDRIAL"/>
    <property type="match status" value="1"/>
</dbReference>
<evidence type="ECO:0000256" key="15">
    <source>
        <dbReference type="SAM" id="MobiDB-lite"/>
    </source>
</evidence>
<dbReference type="PANTHER" id="PTHR48112">
    <property type="entry name" value="HIGH MOBILITY GROUP PROTEIN DSP1"/>
    <property type="match status" value="1"/>
</dbReference>
<name>A0A665X9P5_ECHNA</name>
<evidence type="ECO:0000256" key="2">
    <source>
        <dbReference type="ARBA" id="ARBA00022553"/>
    </source>
</evidence>
<evidence type="ECO:0000256" key="16">
    <source>
        <dbReference type="SAM" id="SignalP"/>
    </source>
</evidence>
<evidence type="ECO:0000256" key="4">
    <source>
        <dbReference type="ARBA" id="ARBA00022946"/>
    </source>
</evidence>
<proteinExistence type="predicted"/>
<evidence type="ECO:0000256" key="14">
    <source>
        <dbReference type="PROSITE-ProRule" id="PRU00267"/>
    </source>
</evidence>
<feature type="domain" description="HMG box" evidence="17">
    <location>
        <begin position="53"/>
        <end position="121"/>
    </location>
</feature>
<dbReference type="OrthoDB" id="5550281at2759"/>
<dbReference type="InterPro" id="IPR036910">
    <property type="entry name" value="HMG_box_dom_sf"/>
</dbReference>
<keyword evidence="7" id="KW-0496">Mitochondrion</keyword>
<keyword evidence="8" id="KW-0010">Activator</keyword>
<dbReference type="SMART" id="SM00398">
    <property type="entry name" value="HMG"/>
    <property type="match status" value="2"/>
</dbReference>
<dbReference type="OMA" id="YMQLAED"/>
<evidence type="ECO:0000313" key="18">
    <source>
        <dbReference type="Ensembl" id="ENSENLP00000052581.1"/>
    </source>
</evidence>
<evidence type="ECO:0000256" key="1">
    <source>
        <dbReference type="ARBA" id="ARBA00004436"/>
    </source>
</evidence>
<dbReference type="RefSeq" id="XP_029383390.1">
    <property type="nucleotide sequence ID" value="XM_029527530.1"/>
</dbReference>
<keyword evidence="5" id="KW-0805">Transcription regulation</keyword>
<evidence type="ECO:0000256" key="7">
    <source>
        <dbReference type="ARBA" id="ARBA00023128"/>
    </source>
</evidence>
<evidence type="ECO:0000256" key="13">
    <source>
        <dbReference type="ARBA" id="ARBA00046467"/>
    </source>
</evidence>
<dbReference type="CTD" id="7019"/>
<dbReference type="InterPro" id="IPR050342">
    <property type="entry name" value="HMGB"/>
</dbReference>
<keyword evidence="6 14" id="KW-0238">DNA-binding</keyword>
<dbReference type="GO" id="GO:0003677">
    <property type="term" value="F:DNA binding"/>
    <property type="evidence" value="ECO:0007669"/>
    <property type="project" value="UniProtKB-UniRule"/>
</dbReference>
<dbReference type="InterPro" id="IPR009071">
    <property type="entry name" value="HMG_box_dom"/>
</dbReference>
<dbReference type="GO" id="GO:0006357">
    <property type="term" value="P:regulation of transcription by RNA polymerase II"/>
    <property type="evidence" value="ECO:0007669"/>
    <property type="project" value="TreeGrafter"/>
</dbReference>
<evidence type="ECO:0000256" key="5">
    <source>
        <dbReference type="ARBA" id="ARBA00023015"/>
    </source>
</evidence>
<dbReference type="AlphaFoldDB" id="A0A665X9P5"/>
<dbReference type="GeneID" id="115059824"/>
<dbReference type="InParanoid" id="A0A665X9P5"/>
<feature type="DNA-binding region" description="HMG box" evidence="14">
    <location>
        <begin position="53"/>
        <end position="121"/>
    </location>
</feature>
<keyword evidence="3" id="KW-0677">Repeat</keyword>
<evidence type="ECO:0000256" key="3">
    <source>
        <dbReference type="ARBA" id="ARBA00022737"/>
    </source>
</evidence>
<comment type="subunit">
    <text evidence="13">Monomer; binds DNA as a monomer. Homodimer. Component of the mitochondrial transcription initiation complex, composed at least of TFB2M, TFAM and POLRMT. In this complex TFAM recruits POLRMT to the promoter whereas TFB2M induces structural changes in POLRMT to enable promoter opening and trapping of the DNA non-template strand. Upon metabolic stress, forms a complex composed of FOXO3, SIRT3, TFAM and POLRMT. Interacts with TFB1M and TFB2M. Interacts with CLPX; this enhances DNA-binding.</text>
</comment>
<gene>
    <name evidence="18" type="primary">tfam</name>
</gene>
<dbReference type="Gene3D" id="1.10.30.10">
    <property type="entry name" value="High mobility group box domain"/>
    <property type="match status" value="2"/>
</dbReference>
<evidence type="ECO:0000256" key="6">
    <source>
        <dbReference type="ARBA" id="ARBA00023125"/>
    </source>
</evidence>
<dbReference type="GO" id="GO:0005634">
    <property type="term" value="C:nucleus"/>
    <property type="evidence" value="ECO:0007669"/>
    <property type="project" value="UniProtKB-UniRule"/>
</dbReference>
<comment type="function">
    <text evidence="12">Binds to the mitochondrial light strand promoter and functions in mitochondrial transcription regulation. Component of the mitochondrial transcription initiation complex, composed at least of TFB2M, TFAM and POLRMT that is required for basal transcription of mitochondrial DNA. In this complex, TFAM recruits POLRMT to a specific promoter whereas TFB2M induces structural changes in POLRMT to enable promoter opening and trapping of the DNA non-template strand. Required for accurate and efficient promoter recognition by the mitochondrial RNA polymerase. Promotes transcription initiation from the HSP1 and the light strand promoter by binding immediately upstream of transcriptional start sites. Is able to unwind DNA. Bends the mitochondrial light strand promoter DNA into a U-turn shape via its HMG boxes. Required for maintenance of normal levels of mitochondrial DNA. May play a role in organizing and compacting mitochondrial DNA.</text>
</comment>
<feature type="DNA-binding region" description="HMG box" evidence="14">
    <location>
        <begin position="158"/>
        <end position="222"/>
    </location>
</feature>
<evidence type="ECO:0000256" key="8">
    <source>
        <dbReference type="ARBA" id="ARBA00023159"/>
    </source>
</evidence>
<dbReference type="PROSITE" id="PS50118">
    <property type="entry name" value="HMG_BOX_2"/>
    <property type="match status" value="2"/>
</dbReference>